<dbReference type="InterPro" id="IPR018391">
    <property type="entry name" value="PQQ_b-propeller_rpt"/>
</dbReference>
<name>A0A3B0UZH1_9ZZZZ</name>
<evidence type="ECO:0000256" key="1">
    <source>
        <dbReference type="ARBA" id="ARBA00022729"/>
    </source>
</evidence>
<dbReference type="PANTHER" id="PTHR34512:SF30">
    <property type="entry name" value="OUTER MEMBRANE PROTEIN ASSEMBLY FACTOR BAMB"/>
    <property type="match status" value="1"/>
</dbReference>
<keyword evidence="1" id="KW-0732">Signal</keyword>
<dbReference type="AlphaFoldDB" id="A0A3B0UZH1"/>
<keyword evidence="2" id="KW-0472">Membrane</keyword>
<feature type="domain" description="Pyrrolo-quinoline quinone repeat" evidence="4">
    <location>
        <begin position="97"/>
        <end position="306"/>
    </location>
</feature>
<gene>
    <name evidence="5" type="ORF">MNBD_GAMMA01-1068</name>
</gene>
<evidence type="ECO:0000256" key="2">
    <source>
        <dbReference type="ARBA" id="ARBA00023136"/>
    </source>
</evidence>
<dbReference type="Gene3D" id="2.130.10.10">
    <property type="entry name" value="YVTN repeat-like/Quinoprotein amine dehydrogenase"/>
    <property type="match status" value="1"/>
</dbReference>
<accession>A0A3B0UZH1</accession>
<evidence type="ECO:0000259" key="4">
    <source>
        <dbReference type="Pfam" id="PF13360"/>
    </source>
</evidence>
<dbReference type="InterPro" id="IPR002372">
    <property type="entry name" value="PQQ_rpt_dom"/>
</dbReference>
<dbReference type="InterPro" id="IPR011047">
    <property type="entry name" value="Quinoprotein_ADH-like_sf"/>
</dbReference>
<keyword evidence="3" id="KW-0998">Cell outer membrane</keyword>
<dbReference type="SUPFAM" id="SSF50998">
    <property type="entry name" value="Quinoprotein alcohol dehydrogenase-like"/>
    <property type="match status" value="1"/>
</dbReference>
<dbReference type="NCBIfam" id="TIGR03300">
    <property type="entry name" value="assembly_YfgL"/>
    <property type="match status" value="1"/>
</dbReference>
<evidence type="ECO:0000256" key="3">
    <source>
        <dbReference type="ARBA" id="ARBA00023237"/>
    </source>
</evidence>
<evidence type="ECO:0000313" key="5">
    <source>
        <dbReference type="EMBL" id="VAW34040.1"/>
    </source>
</evidence>
<organism evidence="5">
    <name type="scientific">hydrothermal vent metagenome</name>
    <dbReference type="NCBI Taxonomy" id="652676"/>
    <lineage>
        <taxon>unclassified sequences</taxon>
        <taxon>metagenomes</taxon>
        <taxon>ecological metagenomes</taxon>
    </lineage>
</organism>
<feature type="domain" description="Pyrrolo-quinoline quinone repeat" evidence="4">
    <location>
        <begin position="42"/>
        <end position="95"/>
    </location>
</feature>
<dbReference type="HAMAP" id="MF_00923">
    <property type="entry name" value="OM_assembly_BamB"/>
    <property type="match status" value="1"/>
</dbReference>
<dbReference type="EMBL" id="UOEW01000054">
    <property type="protein sequence ID" value="VAW34040.1"/>
    <property type="molecule type" value="Genomic_DNA"/>
</dbReference>
<dbReference type="InterPro" id="IPR017687">
    <property type="entry name" value="BamB"/>
</dbReference>
<reference evidence="5" key="1">
    <citation type="submission" date="2018-06" db="EMBL/GenBank/DDBJ databases">
        <authorList>
            <person name="Zhirakovskaya E."/>
        </authorList>
    </citation>
    <scope>NUCLEOTIDE SEQUENCE</scope>
</reference>
<dbReference type="PANTHER" id="PTHR34512">
    <property type="entry name" value="CELL SURFACE PROTEIN"/>
    <property type="match status" value="1"/>
</dbReference>
<dbReference type="Pfam" id="PF13360">
    <property type="entry name" value="PQQ_2"/>
    <property type="match status" value="2"/>
</dbReference>
<dbReference type="InterPro" id="IPR015943">
    <property type="entry name" value="WD40/YVTN_repeat-like_dom_sf"/>
</dbReference>
<dbReference type="SMART" id="SM00564">
    <property type="entry name" value="PQQ"/>
    <property type="match status" value="6"/>
</dbReference>
<protein>
    <recommendedName>
        <fullName evidence="4">Pyrrolo-quinoline quinone repeat domain-containing protein</fullName>
    </recommendedName>
</protein>
<sequence>MQRILILLTFTLIFNLSCSKNKKEKKFEPVKIEDIVQQGQFKKLWTKKLDAGKKAYGYKLIPFIDGKEVYVASQSGKVFKLDAETGKQLWSQDLAIEISAGPGVGSDILVLGTPEGQVIALDKVAGNQLWAKKLSSEILSPPVVVNEKAIIRAQDGRVYALNTNTGERDWMFDTNIPNLTLRGNSKPIVKAGRVYIGFDNGKVAAIKMESGDVIWSQNVVDSKGKTELARIVDIDGDMALIATDLYLSSAVGKTIAVATESGRVMWSKDQGSALGVTASRSNLFILDNESNVHALNRTDGTGQWQTTSFKYRLLTRPVFYLGDIIVGDLEGYIHVLDGTNGHTLARTRIGKSSFYSQPVVSGSMLIAYNQDGTLSAFEYSR</sequence>
<proteinExistence type="inferred from homology"/>